<feature type="compositionally biased region" description="Polar residues" evidence="1">
    <location>
        <begin position="424"/>
        <end position="437"/>
    </location>
</feature>
<evidence type="ECO:0000313" key="2">
    <source>
        <dbReference type="Ensembl" id="ENSSANP00000102297.1"/>
    </source>
</evidence>
<proteinExistence type="predicted"/>
<feature type="region of interest" description="Disordered" evidence="1">
    <location>
        <begin position="275"/>
        <end position="307"/>
    </location>
</feature>
<reference evidence="2" key="1">
    <citation type="submission" date="2025-08" db="UniProtKB">
        <authorList>
            <consortium name="Ensembl"/>
        </authorList>
    </citation>
    <scope>IDENTIFICATION</scope>
</reference>
<keyword evidence="3" id="KW-1185">Reference proteome</keyword>
<dbReference type="Pfam" id="PF14895">
    <property type="entry name" value="PPPI_inhib"/>
    <property type="match status" value="1"/>
</dbReference>
<organism evidence="2 3">
    <name type="scientific">Sinocyclocheilus anshuiensis</name>
    <dbReference type="NCBI Taxonomy" id="1608454"/>
    <lineage>
        <taxon>Eukaryota</taxon>
        <taxon>Metazoa</taxon>
        <taxon>Chordata</taxon>
        <taxon>Craniata</taxon>
        <taxon>Vertebrata</taxon>
        <taxon>Euteleostomi</taxon>
        <taxon>Actinopterygii</taxon>
        <taxon>Neopterygii</taxon>
        <taxon>Teleostei</taxon>
        <taxon>Ostariophysi</taxon>
        <taxon>Cypriniformes</taxon>
        <taxon>Cyprinidae</taxon>
        <taxon>Cyprininae</taxon>
        <taxon>Sinocyclocheilus</taxon>
    </lineage>
</organism>
<protein>
    <recommendedName>
        <fullName evidence="4">Protein phosphatase 1 regulatory subunit 36</fullName>
    </recommendedName>
</protein>
<feature type="compositionally biased region" description="Basic and acidic residues" evidence="1">
    <location>
        <begin position="276"/>
        <end position="286"/>
    </location>
</feature>
<name>A0A671T085_9TELE</name>
<evidence type="ECO:0008006" key="4">
    <source>
        <dbReference type="Google" id="ProtNLM"/>
    </source>
</evidence>
<dbReference type="PANTHER" id="PTHR21055:SF3">
    <property type="entry name" value="PROTEIN PHOSPHATASE 1 REGULATORY SUBUNIT 36"/>
    <property type="match status" value="1"/>
</dbReference>
<dbReference type="Ensembl" id="ENSSANT00000108579.1">
    <property type="protein sequence ID" value="ENSSANP00000102297.1"/>
    <property type="gene ID" value="ENSSANG00000050202.1"/>
</dbReference>
<dbReference type="InterPro" id="IPR026142">
    <property type="entry name" value="Pro_pase_1_reg_su_36"/>
</dbReference>
<feature type="compositionally biased region" description="Acidic residues" evidence="1">
    <location>
        <begin position="396"/>
        <end position="409"/>
    </location>
</feature>
<feature type="compositionally biased region" description="Polar residues" evidence="1">
    <location>
        <begin position="453"/>
        <end position="464"/>
    </location>
</feature>
<feature type="compositionally biased region" description="Polar residues" evidence="1">
    <location>
        <begin position="287"/>
        <end position="307"/>
    </location>
</feature>
<gene>
    <name evidence="2" type="primary">ppp1r36</name>
</gene>
<dbReference type="GO" id="GO:0019902">
    <property type="term" value="F:phosphatase binding"/>
    <property type="evidence" value="ECO:0007669"/>
    <property type="project" value="InterPro"/>
</dbReference>
<reference evidence="2" key="2">
    <citation type="submission" date="2025-09" db="UniProtKB">
        <authorList>
            <consortium name="Ensembl"/>
        </authorList>
    </citation>
    <scope>IDENTIFICATION</scope>
</reference>
<dbReference type="PANTHER" id="PTHR21055">
    <property type="entry name" value="PROTEIN PHOSPHATASE 1 REGULATORY SUBUNIT 36"/>
    <property type="match status" value="1"/>
</dbReference>
<feature type="region of interest" description="Disordered" evidence="1">
    <location>
        <begin position="384"/>
        <end position="464"/>
    </location>
</feature>
<sequence>MPPVPEFTITMPSSGRWDWNDETKTLEFIRFEAKEEVKEKKKTNTSKSQGQSRKPLEKWQTYSVLFTVVIMQDVLFRAIDLLSFLFQRNTVRPAQLDAFKTSIKRSQMECVTIQNVKLAAVCLLHKNDRFPIPPRFLSLLKSKELDELLANLLLYFSCYFEKKALEEKPTFVIAGPSLLSDSETQMTAKLELAQRQLAVCYFRLQLKLLPHQHQISDRIRMSLNASIDRDMQLNECLLSFYSYAAWVTFERRGLKGIRMEIGRLFGSNMFNPALNESKKGLKDQESSQRSQSKVLNSRQASLNNWKSNRLPPLNKIITQRSPLMVSLLPTPQEKAPHLFERFRGPKVPSTEDCDSEAVMEELKEQLKEQLKSLGFGILGKPLSQFSSETLKPQEGPSEEETENEEDEGSNSDVVSADPRVLIRSNKTSVTGQRSLTAATDKRMRSSRVDLVSRATTEAVSSDTE</sequence>
<evidence type="ECO:0000313" key="3">
    <source>
        <dbReference type="Proteomes" id="UP000472260"/>
    </source>
</evidence>
<evidence type="ECO:0000256" key="1">
    <source>
        <dbReference type="SAM" id="MobiDB-lite"/>
    </source>
</evidence>
<dbReference type="Proteomes" id="UP000472260">
    <property type="component" value="Unassembled WGS sequence"/>
</dbReference>
<accession>A0A671T085</accession>
<dbReference type="AlphaFoldDB" id="A0A671T085"/>